<proteinExistence type="inferred from homology"/>
<dbReference type="SFLD" id="SFLDS00036">
    <property type="entry name" value="Aromatic_Prenyltransferase"/>
    <property type="match status" value="1"/>
</dbReference>
<evidence type="ECO:0000313" key="5">
    <source>
        <dbReference type="EMBL" id="KAE8135290.1"/>
    </source>
</evidence>
<dbReference type="InterPro" id="IPR017795">
    <property type="entry name" value="ABBA_NscD-like"/>
</dbReference>
<dbReference type="Proteomes" id="UP000325672">
    <property type="component" value="Unassembled WGS sequence"/>
</dbReference>
<dbReference type="NCBIfam" id="TIGR03429">
    <property type="entry name" value="arom_pren_DMATS"/>
    <property type="match status" value="1"/>
</dbReference>
<dbReference type="GO" id="GO:0009820">
    <property type="term" value="P:alkaloid metabolic process"/>
    <property type="evidence" value="ECO:0007669"/>
    <property type="project" value="InterPro"/>
</dbReference>
<reference evidence="5 6" key="1">
    <citation type="submission" date="2019-04" db="EMBL/GenBank/DDBJ databases">
        <title>Friends and foes A comparative genomics study of 23 Aspergillus species from section Flavi.</title>
        <authorList>
            <consortium name="DOE Joint Genome Institute"/>
            <person name="Kjaerbolling I."/>
            <person name="Vesth T."/>
            <person name="Frisvad J.C."/>
            <person name="Nybo J.L."/>
            <person name="Theobald S."/>
            <person name="Kildgaard S."/>
            <person name="Isbrandt T."/>
            <person name="Kuo A."/>
            <person name="Sato A."/>
            <person name="Lyhne E.K."/>
            <person name="Kogle M.E."/>
            <person name="Wiebenga A."/>
            <person name="Kun R.S."/>
            <person name="Lubbers R.J."/>
            <person name="Makela M.R."/>
            <person name="Barry K."/>
            <person name="Chovatia M."/>
            <person name="Clum A."/>
            <person name="Daum C."/>
            <person name="Haridas S."/>
            <person name="He G."/>
            <person name="LaButti K."/>
            <person name="Lipzen A."/>
            <person name="Mondo S."/>
            <person name="Riley R."/>
            <person name="Salamov A."/>
            <person name="Simmons B.A."/>
            <person name="Magnuson J.K."/>
            <person name="Henrissat B."/>
            <person name="Mortensen U.H."/>
            <person name="Larsen T.O."/>
            <person name="Devries R.P."/>
            <person name="Grigoriev I.V."/>
            <person name="Machida M."/>
            <person name="Baker S.E."/>
            <person name="Andersen M.R."/>
        </authorList>
    </citation>
    <scope>NUCLEOTIDE SEQUENCE [LARGE SCALE GENOMIC DNA]</scope>
    <source>
        <strain evidence="5 6">CBS 117625</strain>
    </source>
</reference>
<dbReference type="EMBL" id="ML743595">
    <property type="protein sequence ID" value="KAE8135290.1"/>
    <property type="molecule type" value="Genomic_DNA"/>
</dbReference>
<feature type="binding site" evidence="4">
    <location>
        <position position="206"/>
    </location>
    <ligand>
        <name>dimethylallyl diphosphate</name>
        <dbReference type="ChEBI" id="CHEBI:57623"/>
    </ligand>
</feature>
<evidence type="ECO:0000256" key="1">
    <source>
        <dbReference type="ARBA" id="ARBA00005179"/>
    </source>
</evidence>
<evidence type="ECO:0000256" key="3">
    <source>
        <dbReference type="ARBA" id="ARBA00022679"/>
    </source>
</evidence>
<sequence length="447" mass="50270">MAAPQRAIDYKKYMERLQSWDIASMWLGERQDDIQDWWDFCGPQLVTLAHEAGYSPVAQIEILLFFRSVILPNIGRFPHTCRPIACAQARSILTYDGSPIEYSWRWNVSASDHPQIRFCVEPAGHSSCATGAVGSKLRATDAILAQLAKRLPHLDREWYYYFLDSLHIGRWIDSSHHDDAHPWQGRVPRVPVAFDFTPKGISTKVYFTPPATPNNMTSFNTIADSVRPICQQDTAALDECMAYFASDPVGATLRPDVVAIDCVSPLKSRIKVYAGTPMTAFTSVVSVITLGGRIPIPQSSIDEMWALFRMVLALDDNFSRDEELPVQSPFQPSRAHREDYYSGLLYYFNLASGSELPDVKLDIPVIRYGRSDEDIAHGLQQFMISRGRGQYVDGFQRVMEIINQRHQPGNGHRVQTYISCSIEKDGSLSLTSYLNPGVYSSSEAAEV</sequence>
<dbReference type="Pfam" id="PF11991">
    <property type="entry name" value="Trp_DMAT"/>
    <property type="match status" value="1"/>
</dbReference>
<feature type="binding site" evidence="4">
    <location>
        <position position="271"/>
    </location>
    <ligand>
        <name>dimethylallyl diphosphate</name>
        <dbReference type="ChEBI" id="CHEBI:57623"/>
    </ligand>
</feature>
<dbReference type="InterPro" id="IPR033964">
    <property type="entry name" value="ABBA"/>
</dbReference>
<dbReference type="CDD" id="cd13929">
    <property type="entry name" value="PT-DMATS_CymD"/>
    <property type="match status" value="1"/>
</dbReference>
<dbReference type="AlphaFoldDB" id="A0A5N6SNF0"/>
<dbReference type="GeneID" id="43646775"/>
<name>A0A5N6SNF0_ASPPS</name>
<feature type="binding site" evidence="4">
    <location>
        <position position="117"/>
    </location>
    <ligand>
        <name>dimethylallyl diphosphate</name>
        <dbReference type="ChEBI" id="CHEBI:57623"/>
    </ligand>
</feature>
<feature type="binding site" evidence="4">
    <location>
        <position position="269"/>
    </location>
    <ligand>
        <name>dimethylallyl diphosphate</name>
        <dbReference type="ChEBI" id="CHEBI:57623"/>
    </ligand>
</feature>
<dbReference type="GO" id="GO:0016765">
    <property type="term" value="F:transferase activity, transferring alkyl or aryl (other than methyl) groups"/>
    <property type="evidence" value="ECO:0007669"/>
    <property type="project" value="InterPro"/>
</dbReference>
<dbReference type="SFLD" id="SFLDG01162">
    <property type="entry name" value="I"/>
    <property type="match status" value="1"/>
</dbReference>
<evidence type="ECO:0000256" key="4">
    <source>
        <dbReference type="PIRSR" id="PIRSR000509-1"/>
    </source>
</evidence>
<dbReference type="PANTHER" id="PTHR40627">
    <property type="entry name" value="INDOLE PRENYLTRANSFERASE TDIB-RELATED"/>
    <property type="match status" value="1"/>
</dbReference>
<comment type="similarity">
    <text evidence="2">Belongs to the tryptophan dimethylallyltransferase family.</text>
</comment>
<dbReference type="InterPro" id="IPR012148">
    <property type="entry name" value="ABBA_DMATS-like"/>
</dbReference>
<comment type="pathway">
    <text evidence="1">Secondary metabolite biosynthesis.</text>
</comment>
<dbReference type="RefSeq" id="XP_031911353.1">
    <property type="nucleotide sequence ID" value="XM_032062565.1"/>
</dbReference>
<dbReference type="OrthoDB" id="3354387at2759"/>
<accession>A0A5N6SNF0</accession>
<keyword evidence="6" id="KW-1185">Reference proteome</keyword>
<evidence type="ECO:0000256" key="2">
    <source>
        <dbReference type="ARBA" id="ARBA00010209"/>
    </source>
</evidence>
<keyword evidence="3 5" id="KW-0808">Transferase</keyword>
<protein>
    <submittedName>
        <fullName evidence="5">Aromatic prenyltransferase</fullName>
    </submittedName>
</protein>
<feature type="binding site" evidence="4">
    <location>
        <position position="101"/>
    </location>
    <ligand>
        <name>L-tryptophan</name>
        <dbReference type="ChEBI" id="CHEBI:57912"/>
    </ligand>
</feature>
<feature type="binding site" evidence="4">
    <location>
        <position position="204"/>
    </location>
    <ligand>
        <name>dimethylallyl diphosphate</name>
        <dbReference type="ChEBI" id="CHEBI:57623"/>
    </ligand>
</feature>
<gene>
    <name evidence="5" type="ORF">BDV38DRAFT_294773</name>
</gene>
<dbReference type="PIRSF" id="PIRSF000509">
    <property type="entry name" value="Trp_DMAT"/>
    <property type="match status" value="1"/>
</dbReference>
<dbReference type="PANTHER" id="PTHR40627:SF4">
    <property type="entry name" value="PRENYLTRANSFERASE ASQH1-RELATED"/>
    <property type="match status" value="1"/>
</dbReference>
<feature type="binding site" evidence="4">
    <location>
        <begin position="92"/>
        <end position="93"/>
    </location>
    <ligand>
        <name>L-tryptophan</name>
        <dbReference type="ChEBI" id="CHEBI:57912"/>
    </ligand>
</feature>
<evidence type="ECO:0000313" key="6">
    <source>
        <dbReference type="Proteomes" id="UP000325672"/>
    </source>
</evidence>
<organism evidence="5 6">
    <name type="scientific">Aspergillus pseudotamarii</name>
    <dbReference type="NCBI Taxonomy" id="132259"/>
    <lineage>
        <taxon>Eukaryota</taxon>
        <taxon>Fungi</taxon>
        <taxon>Dikarya</taxon>
        <taxon>Ascomycota</taxon>
        <taxon>Pezizomycotina</taxon>
        <taxon>Eurotiomycetes</taxon>
        <taxon>Eurotiomycetidae</taxon>
        <taxon>Eurotiales</taxon>
        <taxon>Aspergillaceae</taxon>
        <taxon>Aspergillus</taxon>
        <taxon>Aspergillus subgen. Circumdati</taxon>
    </lineage>
</organism>
<feature type="binding site" evidence="4">
    <location>
        <position position="273"/>
    </location>
    <ligand>
        <name>dimethylallyl diphosphate</name>
        <dbReference type="ChEBI" id="CHEBI:57623"/>
    </ligand>
</feature>